<evidence type="ECO:0000256" key="1">
    <source>
        <dbReference type="SAM" id="MobiDB-lite"/>
    </source>
</evidence>
<evidence type="ECO:0000313" key="3">
    <source>
        <dbReference type="Proteomes" id="UP000189670"/>
    </source>
</evidence>
<feature type="compositionally biased region" description="Basic residues" evidence="1">
    <location>
        <begin position="1"/>
        <end position="10"/>
    </location>
</feature>
<comment type="caution">
    <text evidence="2">The sequence shown here is derived from an EMBL/GenBank/DDBJ whole genome shotgun (WGS) entry which is preliminary data.</text>
</comment>
<name>A0A1V1NXN6_9BACT</name>
<proteinExistence type="predicted"/>
<feature type="region of interest" description="Disordered" evidence="1">
    <location>
        <begin position="1"/>
        <end position="70"/>
    </location>
</feature>
<dbReference type="AlphaFoldDB" id="A0A1V1NXN6"/>
<dbReference type="Gene3D" id="2.60.450.20">
    <property type="match status" value="2"/>
</dbReference>
<reference evidence="3" key="1">
    <citation type="submission" date="2012-11" db="EMBL/GenBank/DDBJ databases">
        <authorList>
            <person name="Lucero-Rivera Y.E."/>
            <person name="Tovar-Ramirez D."/>
        </authorList>
    </citation>
    <scope>NUCLEOTIDE SEQUENCE [LARGE SCALE GENOMIC DNA]</scope>
    <source>
        <strain evidence="3">Araruama</strain>
    </source>
</reference>
<sequence length="326" mass="35906">MIAMKHKKLQGGKALEDRISPALFPGTEGLEDITSHSDLVVQPSDDGENIPQKEPPESNAPYRNSFYSDENPLDDFNSQEPFNSGLDFSEFNENQENYIPDQQAFSAPYFDDHDILSADFSNNSHEIWYNDGSAILADDTGSVVNWDEDGSYHYNGIDGTQCHYHADGSGSYIFPDKSIATWNPDGSGLWQGSDGAEGVYHPNGSGRIEYSDGTALQWNTEGTIQYIDAQGTAIPDSQFERGEFINNDGSIDVWYDDGTITKTEPDGTTRTYLPDGSGETAYANGAIEIWDSDGTYTYRSSDGIYFTLDIYGSGRIIFADGSSDTF</sequence>
<dbReference type="Proteomes" id="UP000189670">
    <property type="component" value="Unassembled WGS sequence"/>
</dbReference>
<dbReference type="EMBL" id="ATBP01001429">
    <property type="protein sequence ID" value="ETR67350.1"/>
    <property type="molecule type" value="Genomic_DNA"/>
</dbReference>
<gene>
    <name evidence="2" type="ORF">OMM_05185</name>
</gene>
<dbReference type="InterPro" id="IPR047002">
    <property type="entry name" value="Tcp10_C_sf"/>
</dbReference>
<organism evidence="2 3">
    <name type="scientific">Candidatus Magnetoglobus multicellularis str. Araruama</name>
    <dbReference type="NCBI Taxonomy" id="890399"/>
    <lineage>
        <taxon>Bacteria</taxon>
        <taxon>Pseudomonadati</taxon>
        <taxon>Thermodesulfobacteriota</taxon>
        <taxon>Desulfobacteria</taxon>
        <taxon>Desulfobacterales</taxon>
        <taxon>Desulfobacteraceae</taxon>
        <taxon>Candidatus Magnetoglobus</taxon>
    </lineage>
</organism>
<evidence type="ECO:0008006" key="4">
    <source>
        <dbReference type="Google" id="ProtNLM"/>
    </source>
</evidence>
<evidence type="ECO:0000313" key="2">
    <source>
        <dbReference type="EMBL" id="ETR67350.1"/>
    </source>
</evidence>
<accession>A0A1V1NXN6</accession>
<protein>
    <recommendedName>
        <fullName evidence="4">Centromere protein J C-terminal domain-containing protein</fullName>
    </recommendedName>
</protein>